<comment type="caution">
    <text evidence="1">The sequence shown here is derived from an EMBL/GenBank/DDBJ whole genome shotgun (WGS) entry which is preliminary data.</text>
</comment>
<accession>A0AAV2APV8</accession>
<dbReference type="EMBL" id="CAXIEN010000194">
    <property type="protein sequence ID" value="CAL1285785.1"/>
    <property type="molecule type" value="Genomic_DNA"/>
</dbReference>
<dbReference type="Proteomes" id="UP001497382">
    <property type="component" value="Unassembled WGS sequence"/>
</dbReference>
<keyword evidence="2" id="KW-1185">Reference proteome</keyword>
<organism evidence="1 2">
    <name type="scientific">Larinioides sclopetarius</name>
    <dbReference type="NCBI Taxonomy" id="280406"/>
    <lineage>
        <taxon>Eukaryota</taxon>
        <taxon>Metazoa</taxon>
        <taxon>Ecdysozoa</taxon>
        <taxon>Arthropoda</taxon>
        <taxon>Chelicerata</taxon>
        <taxon>Arachnida</taxon>
        <taxon>Araneae</taxon>
        <taxon>Araneomorphae</taxon>
        <taxon>Entelegynae</taxon>
        <taxon>Araneoidea</taxon>
        <taxon>Araneidae</taxon>
        <taxon>Larinioides</taxon>
    </lineage>
</organism>
<proteinExistence type="predicted"/>
<gene>
    <name evidence="1" type="ORF">LARSCL_LOCUS13915</name>
</gene>
<dbReference type="AlphaFoldDB" id="A0AAV2APV8"/>
<sequence length="109" mass="11679">MDGSQTRQKVIKYQIIGLILSVLIGVAAAVGEPTGYALVINHVPEWGWKKGGLGIGKSIRYDIRKYPVPAAKEAAAAASILELLKASELPALEFLKSPLVPFGIIPKKE</sequence>
<reference evidence="1 2" key="1">
    <citation type="submission" date="2024-04" db="EMBL/GenBank/DDBJ databases">
        <authorList>
            <person name="Rising A."/>
            <person name="Reimegard J."/>
            <person name="Sonavane S."/>
            <person name="Akerstrom W."/>
            <person name="Nylinder S."/>
            <person name="Hedman E."/>
            <person name="Kallberg Y."/>
        </authorList>
    </citation>
    <scope>NUCLEOTIDE SEQUENCE [LARGE SCALE GENOMIC DNA]</scope>
</reference>
<name>A0AAV2APV8_9ARAC</name>
<evidence type="ECO:0000313" key="1">
    <source>
        <dbReference type="EMBL" id="CAL1285785.1"/>
    </source>
</evidence>
<evidence type="ECO:0000313" key="2">
    <source>
        <dbReference type="Proteomes" id="UP001497382"/>
    </source>
</evidence>
<protein>
    <submittedName>
        <fullName evidence="1">Uncharacterized protein</fullName>
    </submittedName>
</protein>